<dbReference type="EMBL" id="QKZU01000001">
    <property type="protein sequence ID" value="PZX61341.1"/>
    <property type="molecule type" value="Genomic_DNA"/>
</dbReference>
<reference evidence="2 4" key="2">
    <citation type="submission" date="2019-08" db="EMBL/GenBank/DDBJ databases">
        <title>Genome of Algoriphagus ratkowskyi IC026.</title>
        <authorList>
            <person name="Bowman J.P."/>
        </authorList>
    </citation>
    <scope>NUCLEOTIDE SEQUENCE [LARGE SCALE GENOMIC DNA]</scope>
    <source>
        <strain evidence="2 4">IC026</strain>
    </source>
</reference>
<organism evidence="1 3">
    <name type="scientific">Algoriphagus ratkowskyi</name>
    <dbReference type="NCBI Taxonomy" id="57028"/>
    <lineage>
        <taxon>Bacteria</taxon>
        <taxon>Pseudomonadati</taxon>
        <taxon>Bacteroidota</taxon>
        <taxon>Cytophagia</taxon>
        <taxon>Cytophagales</taxon>
        <taxon>Cyclobacteriaceae</taxon>
        <taxon>Algoriphagus</taxon>
    </lineage>
</organism>
<dbReference type="Proteomes" id="UP000321927">
    <property type="component" value="Unassembled WGS sequence"/>
</dbReference>
<evidence type="ECO:0000313" key="3">
    <source>
        <dbReference type="Proteomes" id="UP000249115"/>
    </source>
</evidence>
<sequence>MKELHELKERDLLEIQGGGLSEITEAFWDGVGYVARVYVICCEIAVKTDTYQDPMYYSK</sequence>
<comment type="caution">
    <text evidence="1">The sequence shown here is derived from an EMBL/GenBank/DDBJ whole genome shotgun (WGS) entry which is preliminary data.</text>
</comment>
<evidence type="ECO:0000313" key="1">
    <source>
        <dbReference type="EMBL" id="PZX61341.1"/>
    </source>
</evidence>
<gene>
    <name evidence="2" type="ORF">ESW18_04240</name>
    <name evidence="1" type="ORF">LV84_00329</name>
</gene>
<dbReference type="AlphaFoldDB" id="A0A2W7RM51"/>
<evidence type="ECO:0000313" key="4">
    <source>
        <dbReference type="Proteomes" id="UP000321927"/>
    </source>
</evidence>
<keyword evidence="4" id="KW-1185">Reference proteome</keyword>
<dbReference type="OrthoDB" id="9931179at2"/>
<proteinExistence type="predicted"/>
<dbReference type="EMBL" id="VORV01000002">
    <property type="protein sequence ID" value="TXD79443.1"/>
    <property type="molecule type" value="Genomic_DNA"/>
</dbReference>
<name>A0A2W7RM51_9BACT</name>
<reference evidence="1 3" key="1">
    <citation type="submission" date="2018-06" db="EMBL/GenBank/DDBJ databases">
        <title>Genomic Encyclopedia of Archaeal and Bacterial Type Strains, Phase II (KMG-II): from individual species to whole genera.</title>
        <authorList>
            <person name="Goeker M."/>
        </authorList>
    </citation>
    <scope>NUCLEOTIDE SEQUENCE [LARGE SCALE GENOMIC DNA]</scope>
    <source>
        <strain evidence="1 3">DSM 22686</strain>
    </source>
</reference>
<dbReference type="Proteomes" id="UP000249115">
    <property type="component" value="Unassembled WGS sequence"/>
</dbReference>
<protein>
    <submittedName>
        <fullName evidence="1">Uncharacterized protein</fullName>
    </submittedName>
</protein>
<accession>A0A2W7RM51</accession>
<evidence type="ECO:0000313" key="2">
    <source>
        <dbReference type="EMBL" id="TXD79443.1"/>
    </source>
</evidence>
<dbReference type="RefSeq" id="WP_086497726.1">
    <property type="nucleotide sequence ID" value="NZ_MSSV01000001.1"/>
</dbReference>